<keyword evidence="4" id="KW-1185">Reference proteome</keyword>
<keyword evidence="1" id="KW-0472">Membrane</keyword>
<evidence type="ECO:0000259" key="2">
    <source>
        <dbReference type="Pfam" id="PF25372"/>
    </source>
</evidence>
<dbReference type="InterPro" id="IPR032675">
    <property type="entry name" value="LRR_dom_sf"/>
</dbReference>
<protein>
    <recommendedName>
        <fullName evidence="2">F-box/LRR-repeat protein 15-like leucin rich repeat domain-containing protein</fullName>
    </recommendedName>
</protein>
<evidence type="ECO:0000256" key="1">
    <source>
        <dbReference type="SAM" id="Phobius"/>
    </source>
</evidence>
<keyword evidence="1" id="KW-1133">Transmembrane helix</keyword>
<dbReference type="InterPro" id="IPR036047">
    <property type="entry name" value="F-box-like_dom_sf"/>
</dbReference>
<dbReference type="InterPro" id="IPR057207">
    <property type="entry name" value="FBXL15_LRR"/>
</dbReference>
<organism evidence="3 4">
    <name type="scientific">Fraxinus pennsylvanica</name>
    <dbReference type="NCBI Taxonomy" id="56036"/>
    <lineage>
        <taxon>Eukaryota</taxon>
        <taxon>Viridiplantae</taxon>
        <taxon>Streptophyta</taxon>
        <taxon>Embryophyta</taxon>
        <taxon>Tracheophyta</taxon>
        <taxon>Spermatophyta</taxon>
        <taxon>Magnoliopsida</taxon>
        <taxon>eudicotyledons</taxon>
        <taxon>Gunneridae</taxon>
        <taxon>Pentapetalae</taxon>
        <taxon>asterids</taxon>
        <taxon>lamiids</taxon>
        <taxon>Lamiales</taxon>
        <taxon>Oleaceae</taxon>
        <taxon>Oleeae</taxon>
        <taxon>Fraxinus</taxon>
    </lineage>
</organism>
<dbReference type="InterPro" id="IPR001611">
    <property type="entry name" value="Leu-rich_rpt"/>
</dbReference>
<dbReference type="FunFam" id="1.20.1280.50:FF:000077">
    <property type="entry name" value="EIN3-binding F-box protein 1"/>
    <property type="match status" value="1"/>
</dbReference>
<gene>
    <name evidence="3" type="ORF">FPE_LOCUS32379</name>
</gene>
<evidence type="ECO:0000313" key="3">
    <source>
        <dbReference type="EMBL" id="CAI9784949.1"/>
    </source>
</evidence>
<dbReference type="SUPFAM" id="SSF81383">
    <property type="entry name" value="F-box domain"/>
    <property type="match status" value="1"/>
</dbReference>
<reference evidence="3" key="1">
    <citation type="submission" date="2023-05" db="EMBL/GenBank/DDBJ databases">
        <authorList>
            <person name="Huff M."/>
        </authorList>
    </citation>
    <scope>NUCLEOTIDE SEQUENCE</scope>
</reference>
<feature type="domain" description="F-box/LRR-repeat protein 15-like leucin rich repeat" evidence="2">
    <location>
        <begin position="184"/>
        <end position="388"/>
    </location>
</feature>
<dbReference type="PANTHER" id="PTHR13318">
    <property type="entry name" value="PARTNER OF PAIRED, ISOFORM B-RELATED"/>
    <property type="match status" value="1"/>
</dbReference>
<dbReference type="CDD" id="cd22159">
    <property type="entry name" value="F-box_AtTIR1-like"/>
    <property type="match status" value="1"/>
</dbReference>
<dbReference type="EMBL" id="OU503056">
    <property type="protein sequence ID" value="CAI9784949.1"/>
    <property type="molecule type" value="Genomic_DNA"/>
</dbReference>
<dbReference type="SMART" id="SM00367">
    <property type="entry name" value="LRR_CC"/>
    <property type="match status" value="10"/>
</dbReference>
<evidence type="ECO:0000313" key="4">
    <source>
        <dbReference type="Proteomes" id="UP000834106"/>
    </source>
</evidence>
<name>A0AAD2AB37_9LAMI</name>
<dbReference type="GO" id="GO:0019005">
    <property type="term" value="C:SCF ubiquitin ligase complex"/>
    <property type="evidence" value="ECO:0007669"/>
    <property type="project" value="TreeGrafter"/>
</dbReference>
<dbReference type="GO" id="GO:0031146">
    <property type="term" value="P:SCF-dependent proteasomal ubiquitin-dependent protein catabolic process"/>
    <property type="evidence" value="ECO:0007669"/>
    <property type="project" value="TreeGrafter"/>
</dbReference>
<feature type="transmembrane region" description="Helical" evidence="1">
    <location>
        <begin position="559"/>
        <end position="580"/>
    </location>
</feature>
<dbReference type="Pfam" id="PF13516">
    <property type="entry name" value="LRR_6"/>
    <property type="match status" value="2"/>
</dbReference>
<dbReference type="Proteomes" id="UP000834106">
    <property type="component" value="Chromosome 21"/>
</dbReference>
<dbReference type="AlphaFoldDB" id="A0AAD2AB37"/>
<feature type="transmembrane region" description="Helical" evidence="1">
    <location>
        <begin position="653"/>
        <end position="672"/>
    </location>
</feature>
<proteinExistence type="predicted"/>
<keyword evidence="1" id="KW-0812">Transmembrane</keyword>
<dbReference type="Pfam" id="PF25372">
    <property type="entry name" value="DUF7885"/>
    <property type="match status" value="1"/>
</dbReference>
<dbReference type="InterPro" id="IPR006553">
    <property type="entry name" value="Leu-rich_rpt_Cys-con_subtyp"/>
</dbReference>
<accession>A0AAD2AB37</accession>
<sequence length="681" mass="73186">MSKVFNFNGDDDFFPGGFLYPNNKESSLYLSLGHRVDMFVPPRKKSRVNAAVVVSREQKQQSSIEVLPDECLFEVFRRLPGGQERSACAGVSKRWLMLLSSIQRDERCNNEATLSVEPENRSNIKKADDSMKPKDKGGFVESNGIRAEVEEENLETDVDGYLSRCLEGKKATDVRLAAIAVGTGSCGGLGKLSIRESSATRGLTNFGLKAIARGCPSLRELSIWHSSSIGDEGLLEISNGCHLLEKLDLCHCSAVTDKCLLAIAKNCPNLVSVTIESCSNIGNESLQTLGRSCPNLKSVTVKNCPLVGDQGIAGLFSAAGKVITKVKLQALNISDVSLAVIGHYGSAMTDLALIGLQNVNERGFWVMASGQGLQKLKSLAITTCRGVSDLGLEAIGKGSLESLKLEECHRITHCGFFGIFANYTGKLKALSLANCLGNQNMNFLFSLTSLCYSLRSLTVCNCPGFGNASLAMSSEGGLIKVNLSGCVNLTDDVVATISKLHGSTLEILNLEGCRFITDASLVAVARDCWLLNELDVSSCGITDSGIAVLAGAKHLNLQILSLAALVLLICLLSNFGGVLYSPKQLAVGKSHSSHRWCAFFPLESCSKKFSPCFWPSSCYFNLLGLSLLLCQVTKSSMSLHAYMMVGFDSVSRSVFVVAFGSRSFVTLLSWALSVAELFSLP</sequence>
<dbReference type="Gene3D" id="1.20.1280.50">
    <property type="match status" value="1"/>
</dbReference>
<dbReference type="SUPFAM" id="SSF52047">
    <property type="entry name" value="RNI-like"/>
    <property type="match status" value="2"/>
</dbReference>
<dbReference type="PANTHER" id="PTHR13318:SF178">
    <property type="entry name" value="OS02G0200900 PROTEIN"/>
    <property type="match status" value="1"/>
</dbReference>
<dbReference type="Gene3D" id="3.80.10.10">
    <property type="entry name" value="Ribonuclease Inhibitor"/>
    <property type="match status" value="3"/>
</dbReference>
<dbReference type="FunFam" id="3.80.10.10:FF:001014">
    <property type="entry name" value="EIN3-binding F-box protein 1"/>
    <property type="match status" value="1"/>
</dbReference>